<dbReference type="Proteomes" id="UP000001025">
    <property type="component" value="Chromosome"/>
</dbReference>
<dbReference type="AlphaFoldDB" id="Q7UH71"/>
<protein>
    <submittedName>
        <fullName evidence="1">Uncharacterized protein</fullName>
    </submittedName>
</protein>
<reference evidence="1 2" key="1">
    <citation type="journal article" date="2003" name="Proc. Natl. Acad. Sci. U.S.A.">
        <title>Complete genome sequence of the marine planctomycete Pirellula sp. strain 1.</title>
        <authorList>
            <person name="Gloeckner F.O."/>
            <person name="Kube M."/>
            <person name="Bauer M."/>
            <person name="Teeling H."/>
            <person name="Lombardot T."/>
            <person name="Ludwig W."/>
            <person name="Gade D."/>
            <person name="Beck A."/>
            <person name="Borzym K."/>
            <person name="Heitmann K."/>
            <person name="Rabus R."/>
            <person name="Schlesner H."/>
            <person name="Amann R."/>
            <person name="Reinhardt R."/>
        </authorList>
    </citation>
    <scope>NUCLEOTIDE SEQUENCE [LARGE SCALE GENOMIC DNA]</scope>
    <source>
        <strain evidence="2">DSM 10527 / NCIMB 13988 / SH1</strain>
    </source>
</reference>
<dbReference type="EMBL" id="BX294141">
    <property type="protein sequence ID" value="CAD78105.1"/>
    <property type="molecule type" value="Genomic_DNA"/>
</dbReference>
<dbReference type="KEGG" id="rba:RB4804"/>
<evidence type="ECO:0000313" key="1">
    <source>
        <dbReference type="EMBL" id="CAD78105.1"/>
    </source>
</evidence>
<dbReference type="HOGENOM" id="CLU_1102130_0_0_0"/>
<keyword evidence="2" id="KW-1185">Reference proteome</keyword>
<name>Q7UH71_RHOBA</name>
<organism evidence="1 2">
    <name type="scientific">Rhodopirellula baltica (strain DSM 10527 / NCIMB 13988 / SH1)</name>
    <dbReference type="NCBI Taxonomy" id="243090"/>
    <lineage>
        <taxon>Bacteria</taxon>
        <taxon>Pseudomonadati</taxon>
        <taxon>Planctomycetota</taxon>
        <taxon>Planctomycetia</taxon>
        <taxon>Pirellulales</taxon>
        <taxon>Pirellulaceae</taxon>
        <taxon>Rhodopirellula</taxon>
    </lineage>
</organism>
<dbReference type="EnsemblBacteria" id="CAD78105">
    <property type="protein sequence ID" value="CAD78105"/>
    <property type="gene ID" value="RB4804"/>
</dbReference>
<evidence type="ECO:0000313" key="2">
    <source>
        <dbReference type="Proteomes" id="UP000001025"/>
    </source>
</evidence>
<dbReference type="InParanoid" id="Q7UH71"/>
<proteinExistence type="predicted"/>
<gene>
    <name evidence="1" type="ordered locus">RB4804</name>
</gene>
<sequence>MIVLGVSRFRRRFPSLQHVVHHTCVGGNQFTLGLWVRRNQTIADERIQILVLRPGFHPSWQLSVELFLVRAQRLVPGTKNRMRNIGTILQVSRQTRVQRRHRGLFDLQLPDHTTDFFSTSDRQQIEAVQVLWQLLFQVGDRLLSQVGFVLRQFVLLGGQLSLEIRFHFIGERHFRLNPRQRLGKIATGEHAIQRVVVFRWDRIVLVIVTACTTDRDPHQTTSDHINLVRDLFQAVVSKAWADGQETKSSQRW</sequence>
<accession>Q7UH71</accession>